<accession>A0ABR9MHT5</accession>
<gene>
    <name evidence="1" type="ORF">H4W80_010458</name>
</gene>
<sequence length="40" mass="4381">MARANGVLDYAALIASDIVLPSLAARLCWRQHEVFAEPVL</sequence>
<comment type="caution">
    <text evidence="1">The sequence shown here is derived from an EMBL/GenBank/DDBJ whole genome shotgun (WGS) entry which is preliminary data.</text>
</comment>
<name>A0ABR9MHT5_9ACTN</name>
<evidence type="ECO:0000313" key="1">
    <source>
        <dbReference type="EMBL" id="MBE1592200.1"/>
    </source>
</evidence>
<evidence type="ECO:0000313" key="2">
    <source>
        <dbReference type="Proteomes" id="UP000633509"/>
    </source>
</evidence>
<protein>
    <submittedName>
        <fullName evidence="1">Uncharacterized protein</fullName>
    </submittedName>
</protein>
<reference evidence="1 2" key="1">
    <citation type="submission" date="2020-10" db="EMBL/GenBank/DDBJ databases">
        <title>Sequencing the genomes of 1000 actinobacteria strains.</title>
        <authorList>
            <person name="Klenk H.-P."/>
        </authorList>
    </citation>
    <scope>NUCLEOTIDE SEQUENCE [LARGE SCALE GENOMIC DNA]</scope>
    <source>
        <strain evidence="1 2">DSM 43173</strain>
    </source>
</reference>
<dbReference type="RefSeq" id="WP_264086035.1">
    <property type="nucleotide sequence ID" value="NZ_JADBEK010000001.1"/>
</dbReference>
<dbReference type="Proteomes" id="UP000633509">
    <property type="component" value="Unassembled WGS sequence"/>
</dbReference>
<dbReference type="EMBL" id="JADBEK010000001">
    <property type="protein sequence ID" value="MBE1592200.1"/>
    <property type="molecule type" value="Genomic_DNA"/>
</dbReference>
<proteinExistence type="predicted"/>
<keyword evidence="2" id="KW-1185">Reference proteome</keyword>
<organism evidence="1 2">
    <name type="scientific">Nonomuraea angiospora</name>
    <dbReference type="NCBI Taxonomy" id="46172"/>
    <lineage>
        <taxon>Bacteria</taxon>
        <taxon>Bacillati</taxon>
        <taxon>Actinomycetota</taxon>
        <taxon>Actinomycetes</taxon>
        <taxon>Streptosporangiales</taxon>
        <taxon>Streptosporangiaceae</taxon>
        <taxon>Nonomuraea</taxon>
    </lineage>
</organism>